<feature type="transmembrane region" description="Helical" evidence="1">
    <location>
        <begin position="312"/>
        <end position="334"/>
    </location>
</feature>
<keyword evidence="1" id="KW-0812">Transmembrane</keyword>
<evidence type="ECO:0000313" key="2">
    <source>
        <dbReference type="EMBL" id="EGG10323.1"/>
    </source>
</evidence>
<dbReference type="VEuPathDB" id="FungiDB:MELLADRAFT_103507"/>
<sequence length="370" mass="41903">MPGPPSPTEVVEFVLSIPLGTNPYRATAEYVTVFLQPCPLPTWSHYVDHCFAVLYLVTTCLALYVIYIRTKTTGFSFFRLNTLGLIWIDRAFHCGSCYVAHSLSLSDKRTQFAIAEIICKDFVLAGRVNICAMANLQVRKMLTGFSRSASGFVWMCICHRAYLKWGPVGVSSNTSKYGIPFNLAPIMNACFVLALIWTIAPVTWAFSRLTIEYNSLNGSSRSVIRQLLDLALTYSPTTYNSLQLLNIMLPLKESLKHTAQIVRFTRLGSIFYMANTMILVLVYIPFVFLIARDLRHKTDRDIILLRQQEQMLMQAILHITMSFLTIPVLLYLGLHGAMLIAGFLMHQTRLFHSINSVTEIGMTEMIKEEI</sequence>
<keyword evidence="3" id="KW-1185">Reference proteome</keyword>
<protein>
    <submittedName>
        <fullName evidence="2">Uncharacterized protein</fullName>
    </submittedName>
</protein>
<reference evidence="3" key="1">
    <citation type="journal article" date="2011" name="Proc. Natl. Acad. Sci. U.S.A.">
        <title>Obligate biotrophy features unraveled by the genomic analysis of rust fungi.</title>
        <authorList>
            <person name="Duplessis S."/>
            <person name="Cuomo C.A."/>
            <person name="Lin Y.-C."/>
            <person name="Aerts A."/>
            <person name="Tisserant E."/>
            <person name="Veneault-Fourrey C."/>
            <person name="Joly D.L."/>
            <person name="Hacquard S."/>
            <person name="Amselem J."/>
            <person name="Cantarel B.L."/>
            <person name="Chiu R."/>
            <person name="Coutinho P.M."/>
            <person name="Feau N."/>
            <person name="Field M."/>
            <person name="Frey P."/>
            <person name="Gelhaye E."/>
            <person name="Goldberg J."/>
            <person name="Grabherr M.G."/>
            <person name="Kodira C.D."/>
            <person name="Kohler A."/>
            <person name="Kuees U."/>
            <person name="Lindquist E.A."/>
            <person name="Lucas S.M."/>
            <person name="Mago R."/>
            <person name="Mauceli E."/>
            <person name="Morin E."/>
            <person name="Murat C."/>
            <person name="Pangilinan J.L."/>
            <person name="Park R."/>
            <person name="Pearson M."/>
            <person name="Quesneville H."/>
            <person name="Rouhier N."/>
            <person name="Sakthikumar S."/>
            <person name="Salamov A.A."/>
            <person name="Schmutz J."/>
            <person name="Selles B."/>
            <person name="Shapiro H."/>
            <person name="Tanguay P."/>
            <person name="Tuskan G.A."/>
            <person name="Henrissat B."/>
            <person name="Van de Peer Y."/>
            <person name="Rouze P."/>
            <person name="Ellis J.G."/>
            <person name="Dodds P.N."/>
            <person name="Schein J.E."/>
            <person name="Zhong S."/>
            <person name="Hamelin R.C."/>
            <person name="Grigoriev I.V."/>
            <person name="Szabo L.J."/>
            <person name="Martin F."/>
        </authorList>
    </citation>
    <scope>NUCLEOTIDE SEQUENCE [LARGE SCALE GENOMIC DNA]</scope>
    <source>
        <strain evidence="3">98AG31 / pathotype 3-4-7</strain>
    </source>
</reference>
<proteinExistence type="predicted"/>
<accession>F4RBK2</accession>
<gene>
    <name evidence="2" type="ORF">MELLADRAFT_103507</name>
</gene>
<organism evidence="3">
    <name type="scientific">Melampsora larici-populina (strain 98AG31 / pathotype 3-4-7)</name>
    <name type="common">Poplar leaf rust fungus</name>
    <dbReference type="NCBI Taxonomy" id="747676"/>
    <lineage>
        <taxon>Eukaryota</taxon>
        <taxon>Fungi</taxon>
        <taxon>Dikarya</taxon>
        <taxon>Basidiomycota</taxon>
        <taxon>Pucciniomycotina</taxon>
        <taxon>Pucciniomycetes</taxon>
        <taxon>Pucciniales</taxon>
        <taxon>Melampsoraceae</taxon>
        <taxon>Melampsora</taxon>
    </lineage>
</organism>
<dbReference type="HOGENOM" id="CLU_031649_1_0_1"/>
<dbReference type="Proteomes" id="UP000001072">
    <property type="component" value="Unassembled WGS sequence"/>
</dbReference>
<dbReference type="AlphaFoldDB" id="F4RBK2"/>
<feature type="transmembrane region" description="Helical" evidence="1">
    <location>
        <begin position="183"/>
        <end position="206"/>
    </location>
</feature>
<evidence type="ECO:0000313" key="3">
    <source>
        <dbReference type="Proteomes" id="UP000001072"/>
    </source>
</evidence>
<name>F4RBK2_MELLP</name>
<evidence type="ECO:0000256" key="1">
    <source>
        <dbReference type="SAM" id="Phobius"/>
    </source>
</evidence>
<dbReference type="EMBL" id="GL883095">
    <property type="protein sequence ID" value="EGG10323.1"/>
    <property type="molecule type" value="Genomic_DNA"/>
</dbReference>
<keyword evidence="1" id="KW-0472">Membrane</keyword>
<dbReference type="GeneID" id="18921995"/>
<dbReference type="KEGG" id="mlr:MELLADRAFT_103507"/>
<feature type="transmembrane region" description="Helical" evidence="1">
    <location>
        <begin position="269"/>
        <end position="291"/>
    </location>
</feature>
<keyword evidence="1" id="KW-1133">Transmembrane helix</keyword>
<feature type="transmembrane region" description="Helical" evidence="1">
    <location>
        <begin position="145"/>
        <end position="163"/>
    </location>
</feature>
<dbReference type="InParanoid" id="F4RBK2"/>
<dbReference type="OrthoDB" id="2500057at2759"/>
<feature type="transmembrane region" description="Helical" evidence="1">
    <location>
        <begin position="46"/>
        <end position="67"/>
    </location>
</feature>
<dbReference type="RefSeq" id="XP_007406624.1">
    <property type="nucleotide sequence ID" value="XM_007406562.1"/>
</dbReference>